<evidence type="ECO:0000259" key="1">
    <source>
        <dbReference type="Pfam" id="PF06985"/>
    </source>
</evidence>
<reference evidence="2 3" key="1">
    <citation type="submission" date="2024-01" db="EMBL/GenBank/DDBJ databases">
        <title>A draft genome for the cacao thread blight pathogen Marasmiellus scandens.</title>
        <authorList>
            <person name="Baruah I.K."/>
            <person name="Leung J."/>
            <person name="Bukari Y."/>
            <person name="Amoako-Attah I."/>
            <person name="Meinhardt L.W."/>
            <person name="Bailey B.A."/>
            <person name="Cohen S.P."/>
        </authorList>
    </citation>
    <scope>NUCLEOTIDE SEQUENCE [LARGE SCALE GENOMIC DNA]</scope>
    <source>
        <strain evidence="2 3">GH-19</strain>
    </source>
</reference>
<evidence type="ECO:0000313" key="2">
    <source>
        <dbReference type="EMBL" id="KAK7471154.1"/>
    </source>
</evidence>
<accession>A0ABR1K545</accession>
<dbReference type="PANTHER" id="PTHR10622">
    <property type="entry name" value="HET DOMAIN-CONTAINING PROTEIN"/>
    <property type="match status" value="1"/>
</dbReference>
<dbReference type="Proteomes" id="UP001498398">
    <property type="component" value="Unassembled WGS sequence"/>
</dbReference>
<dbReference type="EMBL" id="JBANRG010000002">
    <property type="protein sequence ID" value="KAK7471154.1"/>
    <property type="molecule type" value="Genomic_DNA"/>
</dbReference>
<dbReference type="Pfam" id="PF06985">
    <property type="entry name" value="HET"/>
    <property type="match status" value="1"/>
</dbReference>
<proteinExistence type="predicted"/>
<keyword evidence="3" id="KW-1185">Reference proteome</keyword>
<sequence length="745" mass="84677">MYLLNTQAPKLQKFGIGEIPPYAILSHTWQGEEITFEDIQNGTAAQKSACNYSKVAGACLHAQKYGFDWIWIDSCCIDKTSSAELSEAINSMYQYYEESQVCYVYLHDASAAENPRDVASGFRRSRWFKRGWTLQELIAPSHVVFLDHRWSEIGTRWSLRDAISIITSIPVKLFEDGDLDQYSIAQRMSWAAFRETGRPEDVAYCLMGIFGVNMPPIYGEGSLKAFMRLQQEIIKLSDDRSIFAWKIMDRDGARGPRGLLAMSPLEYRLCGEVGISESPVDLGHGSSFSFINNGLHIHLPLQTVSGKPDCFLASLHCPTKDKTLSVGVYIKKTNKGQYIRYDEDELPLLPLAQPHPVSLTQIVVREEQRFWRGKPSKAQKYIEISDDITLLCRPSPSAQFHLNLDPIDTGSRITFNSSTMKIQVPRVWRESWKNSGNDAAHWQDQTIIERTRGHVYQDRAQVSCGNGGLITFALQKNANVSSRLLEIDYDLPWNNNKTSSMKTLLKPPELHFSLPPSVLGMSVRQVYPPDYCTREEGNNGMYFSCDWQNTHRVITYDSPNNLWGILHLVVGIFGSSPWIDAIFYSKNSSEFRESPETIWNSYCDQCTTPLWRGQRRLSLQTSSSITTFPALKYGLDMQKVTIEFQISNNLGLRYVEVKIVWGIDIQVGTRDQIVRDVVPWLPPNLESSGIQGRIVWLLNSMHLPYQKTLRDVIESDYCTPDFEASTSQCRTLCLGSFGVVDKLFD</sequence>
<comment type="caution">
    <text evidence="2">The sequence shown here is derived from an EMBL/GenBank/DDBJ whole genome shotgun (WGS) entry which is preliminary data.</text>
</comment>
<protein>
    <recommendedName>
        <fullName evidence="1">Heterokaryon incompatibility domain-containing protein</fullName>
    </recommendedName>
</protein>
<evidence type="ECO:0000313" key="3">
    <source>
        <dbReference type="Proteomes" id="UP001498398"/>
    </source>
</evidence>
<dbReference type="PANTHER" id="PTHR10622:SF12">
    <property type="entry name" value="HET DOMAIN-CONTAINING PROTEIN"/>
    <property type="match status" value="1"/>
</dbReference>
<dbReference type="InterPro" id="IPR010730">
    <property type="entry name" value="HET"/>
</dbReference>
<name>A0ABR1K545_9AGAR</name>
<feature type="domain" description="Heterokaryon incompatibility" evidence="1">
    <location>
        <begin position="22"/>
        <end position="113"/>
    </location>
</feature>
<organism evidence="2 3">
    <name type="scientific">Marasmiellus scandens</name>
    <dbReference type="NCBI Taxonomy" id="2682957"/>
    <lineage>
        <taxon>Eukaryota</taxon>
        <taxon>Fungi</taxon>
        <taxon>Dikarya</taxon>
        <taxon>Basidiomycota</taxon>
        <taxon>Agaricomycotina</taxon>
        <taxon>Agaricomycetes</taxon>
        <taxon>Agaricomycetidae</taxon>
        <taxon>Agaricales</taxon>
        <taxon>Marasmiineae</taxon>
        <taxon>Omphalotaceae</taxon>
        <taxon>Marasmiellus</taxon>
    </lineage>
</organism>
<gene>
    <name evidence="2" type="ORF">VKT23_002565</name>
</gene>